<evidence type="ECO:0000313" key="2">
    <source>
        <dbReference type="Proteomes" id="UP000789366"/>
    </source>
</evidence>
<protein>
    <submittedName>
        <fullName evidence="1">1072_t:CDS:1</fullName>
    </submittedName>
</protein>
<feature type="non-terminal residue" evidence="1">
    <location>
        <position position="244"/>
    </location>
</feature>
<keyword evidence="2" id="KW-1185">Reference proteome</keyword>
<comment type="caution">
    <text evidence="1">The sequence shown here is derived from an EMBL/GenBank/DDBJ whole genome shotgun (WGS) entry which is preliminary data.</text>
</comment>
<feature type="non-terminal residue" evidence="1">
    <location>
        <position position="1"/>
    </location>
</feature>
<sequence length="244" mass="28047">IVNSPLSELAVVGFEYGMSYESPHNLIVWEAQFGDFFNGAQVIIDTYISSGELKWLRQSGLVMLLPHGYDGAGPEHSSCRIERLDILDESIPNNPNMHIVNPTTPAQYFHVLRRQMKRDFRKPLIIATPKLLLRSPVAVSNFEDMLHGTTFLPIIGNKSVDDDNKVEKIVFVSGKIYYDLIKERQNKKIEDKELCPFPKSDIEEELKKYTNAKEFIWCQEEPQNNGAYTFVEPRLRQLLSSKQE</sequence>
<proteinExistence type="predicted"/>
<evidence type="ECO:0000313" key="1">
    <source>
        <dbReference type="EMBL" id="CAG8683658.1"/>
    </source>
</evidence>
<dbReference type="EMBL" id="CAJVPW010018819">
    <property type="protein sequence ID" value="CAG8683658.1"/>
    <property type="molecule type" value="Genomic_DNA"/>
</dbReference>
<dbReference type="Proteomes" id="UP000789366">
    <property type="component" value="Unassembled WGS sequence"/>
</dbReference>
<organism evidence="1 2">
    <name type="scientific">Cetraspora pellucida</name>
    <dbReference type="NCBI Taxonomy" id="1433469"/>
    <lineage>
        <taxon>Eukaryota</taxon>
        <taxon>Fungi</taxon>
        <taxon>Fungi incertae sedis</taxon>
        <taxon>Mucoromycota</taxon>
        <taxon>Glomeromycotina</taxon>
        <taxon>Glomeromycetes</taxon>
        <taxon>Diversisporales</taxon>
        <taxon>Gigasporaceae</taxon>
        <taxon>Cetraspora</taxon>
    </lineage>
</organism>
<name>A0ACA9P448_9GLOM</name>
<accession>A0ACA9P448</accession>
<gene>
    <name evidence="1" type="ORF">SPELUC_LOCUS10298</name>
</gene>
<reference evidence="1" key="1">
    <citation type="submission" date="2021-06" db="EMBL/GenBank/DDBJ databases">
        <authorList>
            <person name="Kallberg Y."/>
            <person name="Tangrot J."/>
            <person name="Rosling A."/>
        </authorList>
    </citation>
    <scope>NUCLEOTIDE SEQUENCE</scope>
    <source>
        <strain evidence="1">28 12/20/2015</strain>
    </source>
</reference>